<protein>
    <submittedName>
        <fullName evidence="14">TonB-dependent receptor</fullName>
    </submittedName>
</protein>
<dbReference type="NCBIfam" id="TIGR04057">
    <property type="entry name" value="SusC_RagA_signa"/>
    <property type="match status" value="1"/>
</dbReference>
<keyword evidence="4 8" id="KW-0812">Transmembrane</keyword>
<evidence type="ECO:0000313" key="15">
    <source>
        <dbReference type="Proteomes" id="UP000274271"/>
    </source>
</evidence>
<evidence type="ECO:0000256" key="3">
    <source>
        <dbReference type="ARBA" id="ARBA00022452"/>
    </source>
</evidence>
<name>A0A3P1CB31_9BACT</name>
<dbReference type="NCBIfam" id="TIGR04056">
    <property type="entry name" value="OMP_RagA_SusC"/>
    <property type="match status" value="1"/>
</dbReference>
<sequence>MNHFIRFNHERNQVSCSGNFRAFQIKQNGLLPAFLLSFAFILCLGLGQAFAQDRTVTGTVTSSEDKVPLPGVTVQLKGTTRGTNTDAEGKYSLSNVPDNATLVFSFIGLQNQEVAVGNRSVVDAVLTSDTKSLEEVVVVGYGTAKRKDLTGSVQQVTAKEFNPGIVPNPLQAIQGKVAGLVITMPSGDPNQAPTVRLRGYTSLAGGSDPLYVVDGVIGVPIQTVSPSDIESMDVLKDASAAAIYGSRAANGVILVTTKRGKSGKTSITFNNYIGVETISKRLDLLDGPGYRDAVSQIKGASALTADKLRFPNGNYDTDWIKEITRMGVTTNHDLAISGGSPAFSYRGSVNYIGREGIIKNTGFDRVTGRINLDQKALDNRLNIQYNLSVTNTNSKLNDGGIVAQAVTFLPTLPVSDPTGANNVGGYYEVGGSFDLLNPVAMINGQKFDQQKRLLIGGINLRYEVIDGLTLGVNGAFQNENTDESRSRDRSIKAFQSSAGESYRKMDQNNNKLLELTATYTKAFGQNNSNFSVLGGYSYQNIVYDGFQARNTQFLTNTVSYNNLGLGAGTLLSPGTNYSTSYRNSTTLASFFGRATVNLNDKYNLTATLRRDGSSKFGANNKWGLFPSVGAGWTLTNEDFFPKSTTLNYLKLRVGWGQTGNSEGLKPYQSLQLYGQKGTYYDGSVGDFLPGYGITQNANPNLKWEVLTTANIGLDFQLLNGRFSGTLEVYNKSTKDMLYRYSVPADGVKYFTNFIWANVGTMRNRGIELSFGGDIIQKGSFNWNARIVGAYNRNTIVNLKSDEFDSGLIRFNAFGGRGLSDVFASYLWPGRPLGEFNNVPTFVSYTDVKNDDGSTSSKVLLKPGSGDQPTTDVSKADAATGINTQNPIAQGNPQPFLTGSFINSFTYKGFDLNFQLRGSFGNKILNNLRSNLLIPGSILETNMLNGVADLPKNYGTNVLSTYWLENGSYARLDNWQIGYNIKTTSKYLSAARVYIGGNNLFTITSYKGVDPELQVKADLQNESQSPNNIGLDVSNIYPKTRSFQLGVNLTF</sequence>
<dbReference type="Gene3D" id="2.170.130.10">
    <property type="entry name" value="TonB-dependent receptor, plug domain"/>
    <property type="match status" value="1"/>
</dbReference>
<evidence type="ECO:0000259" key="13">
    <source>
        <dbReference type="Pfam" id="PF07715"/>
    </source>
</evidence>
<feature type="transmembrane region" description="Helical" evidence="11">
    <location>
        <begin position="30"/>
        <end position="51"/>
    </location>
</feature>
<keyword evidence="7 8" id="KW-0998">Cell outer membrane</keyword>
<evidence type="ECO:0000256" key="8">
    <source>
        <dbReference type="PROSITE-ProRule" id="PRU01360"/>
    </source>
</evidence>
<evidence type="ECO:0000313" key="14">
    <source>
        <dbReference type="EMBL" id="RRB10533.1"/>
    </source>
</evidence>
<keyword evidence="2 8" id="KW-0813">Transport</keyword>
<dbReference type="Gene3D" id="2.60.40.1120">
    <property type="entry name" value="Carboxypeptidase-like, regulatory domain"/>
    <property type="match status" value="1"/>
</dbReference>
<evidence type="ECO:0000256" key="4">
    <source>
        <dbReference type="ARBA" id="ARBA00022692"/>
    </source>
</evidence>
<comment type="subcellular location">
    <subcellularLocation>
        <location evidence="1 8">Cell outer membrane</location>
        <topology evidence="1 8">Multi-pass membrane protein</topology>
    </subcellularLocation>
</comment>
<dbReference type="PROSITE" id="PS52016">
    <property type="entry name" value="TONB_DEPENDENT_REC_3"/>
    <property type="match status" value="1"/>
</dbReference>
<gene>
    <name evidence="14" type="ORF">EHT87_28795</name>
</gene>
<evidence type="ECO:0000256" key="5">
    <source>
        <dbReference type="ARBA" id="ARBA00023077"/>
    </source>
</evidence>
<evidence type="ECO:0000256" key="9">
    <source>
        <dbReference type="RuleBase" id="RU003357"/>
    </source>
</evidence>
<keyword evidence="6 8" id="KW-0472">Membrane</keyword>
<evidence type="ECO:0000259" key="12">
    <source>
        <dbReference type="Pfam" id="PF00593"/>
    </source>
</evidence>
<evidence type="ECO:0000256" key="11">
    <source>
        <dbReference type="SAM" id="Phobius"/>
    </source>
</evidence>
<dbReference type="InterPro" id="IPR012910">
    <property type="entry name" value="Plug_dom"/>
</dbReference>
<dbReference type="FunFam" id="2.170.130.10:FF:000008">
    <property type="entry name" value="SusC/RagA family TonB-linked outer membrane protein"/>
    <property type="match status" value="1"/>
</dbReference>
<proteinExistence type="inferred from homology"/>
<dbReference type="InterPro" id="IPR023997">
    <property type="entry name" value="TonB-dep_OMP_SusC/RagA_CS"/>
</dbReference>
<dbReference type="InterPro" id="IPR039426">
    <property type="entry name" value="TonB-dep_rcpt-like"/>
</dbReference>
<keyword evidence="11" id="KW-1133">Transmembrane helix</keyword>
<comment type="caution">
    <text evidence="14">The sequence shown here is derived from an EMBL/GenBank/DDBJ whole genome shotgun (WGS) entry which is preliminary data.</text>
</comment>
<dbReference type="AlphaFoldDB" id="A0A3P1CB31"/>
<dbReference type="SUPFAM" id="SSF49464">
    <property type="entry name" value="Carboxypeptidase regulatory domain-like"/>
    <property type="match status" value="1"/>
</dbReference>
<dbReference type="Pfam" id="PF00593">
    <property type="entry name" value="TonB_dep_Rec_b-barrel"/>
    <property type="match status" value="1"/>
</dbReference>
<dbReference type="SUPFAM" id="SSF56935">
    <property type="entry name" value="Porins"/>
    <property type="match status" value="1"/>
</dbReference>
<organism evidence="14 15">
    <name type="scientific">Larkinella knui</name>
    <dbReference type="NCBI Taxonomy" id="2025310"/>
    <lineage>
        <taxon>Bacteria</taxon>
        <taxon>Pseudomonadati</taxon>
        <taxon>Bacteroidota</taxon>
        <taxon>Cytophagia</taxon>
        <taxon>Cytophagales</taxon>
        <taxon>Spirosomataceae</taxon>
        <taxon>Larkinella</taxon>
    </lineage>
</organism>
<reference evidence="14 15" key="1">
    <citation type="submission" date="2018-11" db="EMBL/GenBank/DDBJ databases">
        <authorList>
            <person name="Zhou Z."/>
            <person name="Wang G."/>
        </authorList>
    </citation>
    <scope>NUCLEOTIDE SEQUENCE [LARGE SCALE GENOMIC DNA]</scope>
    <source>
        <strain evidence="14 15">KCTC42998</strain>
    </source>
</reference>
<dbReference type="Pfam" id="PF07715">
    <property type="entry name" value="Plug"/>
    <property type="match status" value="1"/>
</dbReference>
<dbReference type="OrthoDB" id="9768177at2"/>
<dbReference type="InterPro" id="IPR008969">
    <property type="entry name" value="CarboxyPept-like_regulatory"/>
</dbReference>
<accession>A0A3P1CB31</accession>
<feature type="domain" description="TonB-dependent receptor-like beta-barrel" evidence="12">
    <location>
        <begin position="442"/>
        <end position="999"/>
    </location>
</feature>
<dbReference type="GO" id="GO:0009279">
    <property type="term" value="C:cell outer membrane"/>
    <property type="evidence" value="ECO:0007669"/>
    <property type="project" value="UniProtKB-SubCell"/>
</dbReference>
<dbReference type="Pfam" id="PF13715">
    <property type="entry name" value="CarbopepD_reg_2"/>
    <property type="match status" value="1"/>
</dbReference>
<dbReference type="InterPro" id="IPR000531">
    <property type="entry name" value="Beta-barrel_TonB"/>
</dbReference>
<dbReference type="Gene3D" id="2.40.170.20">
    <property type="entry name" value="TonB-dependent receptor, beta-barrel domain"/>
    <property type="match status" value="1"/>
</dbReference>
<evidence type="ECO:0000256" key="6">
    <source>
        <dbReference type="ARBA" id="ARBA00023136"/>
    </source>
</evidence>
<evidence type="ECO:0000256" key="2">
    <source>
        <dbReference type="ARBA" id="ARBA00022448"/>
    </source>
</evidence>
<dbReference type="InterPro" id="IPR036942">
    <property type="entry name" value="Beta-barrel_TonB_sf"/>
</dbReference>
<keyword evidence="3 8" id="KW-1134">Transmembrane beta strand</keyword>
<feature type="region of interest" description="Disordered" evidence="10">
    <location>
        <begin position="850"/>
        <end position="872"/>
    </location>
</feature>
<keyword evidence="15" id="KW-1185">Reference proteome</keyword>
<evidence type="ECO:0000256" key="10">
    <source>
        <dbReference type="SAM" id="MobiDB-lite"/>
    </source>
</evidence>
<comment type="similarity">
    <text evidence="8 9">Belongs to the TonB-dependent receptor family.</text>
</comment>
<dbReference type="EMBL" id="RQJP01000007">
    <property type="protein sequence ID" value="RRB10533.1"/>
    <property type="molecule type" value="Genomic_DNA"/>
</dbReference>
<dbReference type="Proteomes" id="UP000274271">
    <property type="component" value="Unassembled WGS sequence"/>
</dbReference>
<feature type="domain" description="TonB-dependent receptor plug" evidence="13">
    <location>
        <begin position="146"/>
        <end position="252"/>
    </location>
</feature>
<evidence type="ECO:0000256" key="7">
    <source>
        <dbReference type="ARBA" id="ARBA00023237"/>
    </source>
</evidence>
<evidence type="ECO:0000256" key="1">
    <source>
        <dbReference type="ARBA" id="ARBA00004571"/>
    </source>
</evidence>
<dbReference type="InterPro" id="IPR023996">
    <property type="entry name" value="TonB-dep_OMP_SusC/RagA"/>
</dbReference>
<dbReference type="InterPro" id="IPR037066">
    <property type="entry name" value="Plug_dom_sf"/>
</dbReference>
<keyword evidence="14" id="KW-0675">Receptor</keyword>
<keyword evidence="5 9" id="KW-0798">TonB box</keyword>